<comment type="caution">
    <text evidence="4">The sequence shown here is derived from an EMBL/GenBank/DDBJ whole genome shotgun (WGS) entry which is preliminary data.</text>
</comment>
<dbReference type="PROSITE" id="PS50280">
    <property type="entry name" value="SET"/>
    <property type="match status" value="1"/>
</dbReference>
<dbReference type="Gene3D" id="3.40.50.80">
    <property type="entry name" value="Nucleotide-binding domain of ferredoxin-NADP reductase (FNR) module"/>
    <property type="match status" value="1"/>
</dbReference>
<feature type="region of interest" description="Disordered" evidence="2">
    <location>
        <begin position="334"/>
        <end position="355"/>
    </location>
</feature>
<name>A0A7J6L6N1_PEROL</name>
<dbReference type="PANTHER" id="PTHR30508:SF1">
    <property type="entry name" value="UPF0051 PROTEIN ABCI8, CHLOROPLASTIC-RELATED"/>
    <property type="match status" value="1"/>
</dbReference>
<feature type="compositionally biased region" description="Basic and acidic residues" evidence="2">
    <location>
        <begin position="520"/>
        <end position="538"/>
    </location>
</feature>
<dbReference type="Gene3D" id="3.40.630.30">
    <property type="match status" value="1"/>
</dbReference>
<dbReference type="InterPro" id="IPR039261">
    <property type="entry name" value="FNR_nucleotide-bd"/>
</dbReference>
<dbReference type="Pfam" id="PF19295">
    <property type="entry name" value="SufBD_N"/>
    <property type="match status" value="1"/>
</dbReference>
<dbReference type="Pfam" id="PF00970">
    <property type="entry name" value="FAD_binding_6"/>
    <property type="match status" value="1"/>
</dbReference>
<gene>
    <name evidence="4" type="ORF">FOL46_008501</name>
</gene>
<dbReference type="InterPro" id="IPR037284">
    <property type="entry name" value="SUF_FeS_clus_asmbl_SufBD_sf"/>
</dbReference>
<evidence type="ECO:0000256" key="2">
    <source>
        <dbReference type="SAM" id="MobiDB-lite"/>
    </source>
</evidence>
<dbReference type="SUPFAM" id="SSF52343">
    <property type="entry name" value="Ferredoxin reductase-like, C-terminal NADP-linked domain"/>
    <property type="match status" value="1"/>
</dbReference>
<dbReference type="InterPro" id="IPR046341">
    <property type="entry name" value="SET_dom_sf"/>
</dbReference>
<dbReference type="InterPro" id="IPR001214">
    <property type="entry name" value="SET_dom"/>
</dbReference>
<dbReference type="SUPFAM" id="SSF101960">
    <property type="entry name" value="Stabilizer of iron transporter SufD"/>
    <property type="match status" value="2"/>
</dbReference>
<dbReference type="EMBL" id="JABANN010000689">
    <property type="protein sequence ID" value="KAF4654823.1"/>
    <property type="molecule type" value="Genomic_DNA"/>
</dbReference>
<dbReference type="Pfam" id="PF01458">
    <property type="entry name" value="SUFBD_core"/>
    <property type="match status" value="1"/>
</dbReference>
<dbReference type="PANTHER" id="PTHR30508">
    <property type="entry name" value="FES CLUSTER ASSEMBLY PROTEIN SUF"/>
    <property type="match status" value="1"/>
</dbReference>
<feature type="region of interest" description="Disordered" evidence="2">
    <location>
        <begin position="1391"/>
        <end position="1427"/>
    </location>
</feature>
<evidence type="ECO:0000313" key="4">
    <source>
        <dbReference type="EMBL" id="KAF4654823.1"/>
    </source>
</evidence>
<dbReference type="InterPro" id="IPR055346">
    <property type="entry name" value="Fe-S_cluster_assembly_SufBD"/>
</dbReference>
<dbReference type="InterPro" id="IPR008333">
    <property type="entry name" value="Cbr1-like_FAD-bd_dom"/>
</dbReference>
<accession>A0A7J6L6N1</accession>
<feature type="region of interest" description="Disordered" evidence="2">
    <location>
        <begin position="509"/>
        <end position="539"/>
    </location>
</feature>
<dbReference type="InterPro" id="IPR016181">
    <property type="entry name" value="Acyl_CoA_acyltransferase"/>
</dbReference>
<evidence type="ECO:0000313" key="5">
    <source>
        <dbReference type="Proteomes" id="UP000572268"/>
    </source>
</evidence>
<dbReference type="GO" id="GO:0016226">
    <property type="term" value="P:iron-sulfur cluster assembly"/>
    <property type="evidence" value="ECO:0007669"/>
    <property type="project" value="InterPro"/>
</dbReference>
<proteinExistence type="inferred from homology"/>
<feature type="compositionally biased region" description="Polar residues" evidence="2">
    <location>
        <begin position="1403"/>
        <end position="1415"/>
    </location>
</feature>
<sequence>MPSCVRVDKVSPDVGLGLYYNNTTTTSIGDVLYKDRPLFHIQHTANRRYVTACQNCSKIIDNTVLQLQTILDEDAFREAQYQVYELGRESGALPDNNSSMVKCRCGEIYCSEECRVSAYKKHHWALCVADEATDGSSTGGITKFKYHCLGIDGCGDTLLLAAQVLAELVSSCEDNEGRLRQEVEYLMTYCHGEITKIARPPAGMDDNDKDAYNNWRSWLDEAVGDAYNLLADAFMSKNNELGYLLSDKCDYGGRRLYENIVGMFDMNNIDIEIHNAKAKMEVSELGNAAAAASAAANGGNANREMAATVTNVLCNILREKQVALSMWSSEMEGVYEDDVDDQEEEDNDDDMMSDDEHDDVEHEQLVAEELAQLREQARGVPLAELVLKDFPSFHGTGFYSTVARMNHSCCPNAKVVFNNTTNEMEVVSLAPIKYGDELRISYVPIHLDVNTRRHRLKDYGFYCNCDRCVTEQQQQQLRDGISVDDDYRFRQRMYGTAIDSNGMVWINVRGKDPPTLGEDNNNRSLDEGQRRQREDRPQRVACPTKDIEDIIDHRSTFAPADRRDSVHSVATDTPVVMMMMQLLDRQPAASYGVYRLKMKIVSSNTAMLQDLINRGPLITLLVQVDDAGTDTIHTREYTPINLIYDNTGVIFDLLIRCYTNGKVSNYLCTALPVGEDTIQQQQQAKLVPNNIFNWTKDYQGVIKNISFICAGTGVCPALQFLYYYSSAAGDHDGRRCCGLESITLIFFHRTHDHIIDEYNIRTTASEGRFKSIVRVIYILTQESSSSIHDLNKQTKPSCVVSYITPPPRDTAYPSVTSLWYYNALRRLLPTRSGGATIKRRSAALTDSTPSSGCELPQKVYASRHAVDTMQIAPGLDLGTIRKISKVNNEPDWLLDFREKAYKWWKSQNDNNNLPDWGEVGKRMPSDMRDMLQNLSMFSRPENLTAARPGVEDILNIKLNDDNDDEEELREVKNAEDGGGGGAAAVDAVFDSLSIATTRRKELYDKYGIIFCSLLEAARDYPDLVRKYLGSVVPVNDNYYAALNSCVFSDGTFIYVPPNVHCPIELSTYFRINNTQSGQFERTLIIADKNSSVSYIEGCTAAEPPPPPIIDEANKVREPYQMHAAVVELIALDDANIKYSTAQNWHSGSQVDGDEWSGGVLNLVTKRGQCRGRNSRITWTQVESGSAVTWKYPSCVLLGEGSVGEFYSVTLTSNTQEADTGTKMIHIGDNTKSRIISKSISSGHSSNTYRGMVKFADHTQGCKNYSKCDALLIGDNSTSSTLPVLQSSGVESAAATGGGEEVRAKHDHDNADDAAPHHVNAGGVDGQIIEHEASTSRVSADQLQYLMSRGLQESDVLSLLLVGFCEDVFTELPLEFAEEASAMLKERLRGSVGRHSKPFPSPPTSDHSVGKTTRSVETCPDNTDHYRHNDGEGGGSVYGRAAAAAAPPEVPIKVESSEDHHITTTHYGDAIAIGGDGIKSLYVYDVSTRDKVKDSVMLNFPNYTQEHVDALFGQPEKYVARCLEEEGYIRAAIAFRLLPSHIESVEVAALVAFQRNRGYGSKLLKSCCNDWARKGLMHALTYADGGTAVDFFTAMGFISPVPGRALFERHLYKYLYASMMVYNLYELDTFSLRDTAMSLIKNVNIGDRVLCIADATQSYRHAVVMHDAGYEDKDEAIPTPPKSIKDNSITSEAAMRILDSDIEKQQKRENDTTTLNRILRAGKWPTWLRIGSEVEVLIQGEWKTGMVMELGYEYIYCAYEYDNLKWYQDFSIHAVRRPGQEQRTLKDELIKRFSSTLTQQRNNRRKRNAA</sequence>
<dbReference type="InterPro" id="IPR010231">
    <property type="entry name" value="SUF_FeS_clus_asmbl_SufB"/>
</dbReference>
<dbReference type="Gene3D" id="2.40.30.10">
    <property type="entry name" value="Translation factors"/>
    <property type="match status" value="1"/>
</dbReference>
<dbReference type="SUPFAM" id="SSF82199">
    <property type="entry name" value="SET domain"/>
    <property type="match status" value="1"/>
</dbReference>
<dbReference type="Proteomes" id="UP000572268">
    <property type="component" value="Unassembled WGS sequence"/>
</dbReference>
<protein>
    <recommendedName>
        <fullName evidence="3">SET domain-containing protein</fullName>
    </recommendedName>
</protein>
<dbReference type="NCBIfam" id="TIGR01980">
    <property type="entry name" value="sufB"/>
    <property type="match status" value="1"/>
</dbReference>
<feature type="non-terminal residue" evidence="4">
    <location>
        <position position="1"/>
    </location>
</feature>
<evidence type="ECO:0000256" key="1">
    <source>
        <dbReference type="ARBA" id="ARBA00043967"/>
    </source>
</evidence>
<organism evidence="4 5">
    <name type="scientific">Perkinsus olseni</name>
    <name type="common">Perkinsus atlanticus</name>
    <dbReference type="NCBI Taxonomy" id="32597"/>
    <lineage>
        <taxon>Eukaryota</taxon>
        <taxon>Sar</taxon>
        <taxon>Alveolata</taxon>
        <taxon>Perkinsozoa</taxon>
        <taxon>Perkinsea</taxon>
        <taxon>Perkinsida</taxon>
        <taxon>Perkinsidae</taxon>
        <taxon>Perkinsus</taxon>
    </lineage>
</organism>
<feature type="domain" description="SET" evidence="3">
    <location>
        <begin position="320"/>
        <end position="443"/>
    </location>
</feature>
<evidence type="ECO:0000259" key="3">
    <source>
        <dbReference type="PROSITE" id="PS50280"/>
    </source>
</evidence>
<dbReference type="InterPro" id="IPR045595">
    <property type="entry name" value="SufBD_N"/>
</dbReference>
<dbReference type="CDD" id="cd20071">
    <property type="entry name" value="SET_SMYD"/>
    <property type="match status" value="1"/>
</dbReference>
<dbReference type="Pfam" id="PF00856">
    <property type="entry name" value="SET"/>
    <property type="match status" value="1"/>
</dbReference>
<comment type="similarity">
    <text evidence="1">Belongs to the iron-sulfur cluster assembly SufBD family.</text>
</comment>
<dbReference type="SUPFAM" id="SSF55729">
    <property type="entry name" value="Acyl-CoA N-acyltransferases (Nat)"/>
    <property type="match status" value="1"/>
</dbReference>
<dbReference type="InterPro" id="IPR000825">
    <property type="entry name" value="SUF_FeS_clus_asmbl_SufBD_core"/>
</dbReference>
<dbReference type="Gene3D" id="2.170.270.10">
    <property type="entry name" value="SET domain"/>
    <property type="match status" value="1"/>
</dbReference>
<reference evidence="4 5" key="1">
    <citation type="submission" date="2020-04" db="EMBL/GenBank/DDBJ databases">
        <title>Perkinsus olseni comparative genomics.</title>
        <authorList>
            <person name="Bogema D.R."/>
        </authorList>
    </citation>
    <scope>NUCLEOTIDE SEQUENCE [LARGE SCALE GENOMIC DNA]</scope>
    <source>
        <strain evidence="4">ATCC PRA-31</strain>
    </source>
</reference>